<dbReference type="EMBL" id="CAKXAJ010019319">
    <property type="protein sequence ID" value="CAH2218271.1"/>
    <property type="molecule type" value="Genomic_DNA"/>
</dbReference>
<dbReference type="AlphaFoldDB" id="A0A8S4QS28"/>
<keyword evidence="3" id="KW-1185">Reference proteome</keyword>
<evidence type="ECO:0000256" key="1">
    <source>
        <dbReference type="SAM" id="MobiDB-lite"/>
    </source>
</evidence>
<protein>
    <submittedName>
        <fullName evidence="2">Jg18906 protein</fullName>
    </submittedName>
</protein>
<sequence>MVAGSDGGGLRWWRAQMVAGSPANPYPETQKPERIVPGPPKTKALTVAPGSSEKLQLFIAPTHPTRANGTNGIVNVNLLIIRCGRKQTSDLYYDGYLARSRFTKITKVSKSTSSTEYPLQGTGSL</sequence>
<organism evidence="2 3">
    <name type="scientific">Pararge aegeria aegeria</name>
    <dbReference type="NCBI Taxonomy" id="348720"/>
    <lineage>
        <taxon>Eukaryota</taxon>
        <taxon>Metazoa</taxon>
        <taxon>Ecdysozoa</taxon>
        <taxon>Arthropoda</taxon>
        <taxon>Hexapoda</taxon>
        <taxon>Insecta</taxon>
        <taxon>Pterygota</taxon>
        <taxon>Neoptera</taxon>
        <taxon>Endopterygota</taxon>
        <taxon>Lepidoptera</taxon>
        <taxon>Glossata</taxon>
        <taxon>Ditrysia</taxon>
        <taxon>Papilionoidea</taxon>
        <taxon>Nymphalidae</taxon>
        <taxon>Satyrinae</taxon>
        <taxon>Satyrini</taxon>
        <taxon>Parargina</taxon>
        <taxon>Pararge</taxon>
    </lineage>
</organism>
<evidence type="ECO:0000313" key="2">
    <source>
        <dbReference type="EMBL" id="CAH2218271.1"/>
    </source>
</evidence>
<name>A0A8S4QS28_9NEOP</name>
<reference evidence="2" key="1">
    <citation type="submission" date="2022-03" db="EMBL/GenBank/DDBJ databases">
        <authorList>
            <person name="Lindestad O."/>
        </authorList>
    </citation>
    <scope>NUCLEOTIDE SEQUENCE</scope>
</reference>
<evidence type="ECO:0000313" key="3">
    <source>
        <dbReference type="Proteomes" id="UP000838756"/>
    </source>
</evidence>
<gene>
    <name evidence="2" type="primary">jg18906</name>
    <name evidence="2" type="ORF">PAEG_LOCUS6118</name>
</gene>
<comment type="caution">
    <text evidence="2">The sequence shown here is derived from an EMBL/GenBank/DDBJ whole genome shotgun (WGS) entry which is preliminary data.</text>
</comment>
<feature type="region of interest" description="Disordered" evidence="1">
    <location>
        <begin position="22"/>
        <end position="46"/>
    </location>
</feature>
<proteinExistence type="predicted"/>
<dbReference type="Proteomes" id="UP000838756">
    <property type="component" value="Unassembled WGS sequence"/>
</dbReference>
<accession>A0A8S4QS28</accession>